<evidence type="ECO:0000313" key="2">
    <source>
        <dbReference type="EnsemblPlants" id="cds.evm.model.05.1703"/>
    </source>
</evidence>
<proteinExistence type="predicted"/>
<dbReference type="EnsemblPlants" id="evm.model.05.1703">
    <property type="protein sequence ID" value="cds.evm.model.05.1703"/>
    <property type="gene ID" value="evm.TU.05.1703"/>
</dbReference>
<evidence type="ECO:0000256" key="1">
    <source>
        <dbReference type="SAM" id="MobiDB-lite"/>
    </source>
</evidence>
<protein>
    <submittedName>
        <fullName evidence="2">Uncharacterized protein</fullName>
    </submittedName>
</protein>
<dbReference type="Gramene" id="evm.model.05.1703">
    <property type="protein sequence ID" value="cds.evm.model.05.1703"/>
    <property type="gene ID" value="evm.TU.05.1703"/>
</dbReference>
<dbReference type="Proteomes" id="UP000596661">
    <property type="component" value="Chromosome 5"/>
</dbReference>
<keyword evidence="3" id="KW-1185">Reference proteome</keyword>
<reference evidence="2" key="1">
    <citation type="submission" date="2018-11" db="EMBL/GenBank/DDBJ databases">
        <authorList>
            <person name="Grassa J C."/>
        </authorList>
    </citation>
    <scope>NUCLEOTIDE SEQUENCE [LARGE SCALE GENOMIC DNA]</scope>
</reference>
<sequence length="100" mass="10330">MSATTQKMASVAGGFKLSSWAGAMATKKQETTAGVIGGKYPIVVAGVQVSPAWTAVVENKLSGVTQSHPTSPMMSSTSHDDSPPKIVNDYACPIDGAKYL</sequence>
<feature type="compositionally biased region" description="Low complexity" evidence="1">
    <location>
        <begin position="67"/>
        <end position="77"/>
    </location>
</feature>
<evidence type="ECO:0000313" key="3">
    <source>
        <dbReference type="Proteomes" id="UP000596661"/>
    </source>
</evidence>
<accession>A0A803PMF3</accession>
<dbReference type="AlphaFoldDB" id="A0A803PMF3"/>
<feature type="region of interest" description="Disordered" evidence="1">
    <location>
        <begin position="64"/>
        <end position="87"/>
    </location>
</feature>
<name>A0A803PMF3_CANSA</name>
<dbReference type="EMBL" id="UZAU01000544">
    <property type="status" value="NOT_ANNOTATED_CDS"/>
    <property type="molecule type" value="Genomic_DNA"/>
</dbReference>
<reference evidence="2" key="2">
    <citation type="submission" date="2021-03" db="UniProtKB">
        <authorList>
            <consortium name="EnsemblPlants"/>
        </authorList>
    </citation>
    <scope>IDENTIFICATION</scope>
</reference>
<organism evidence="2 3">
    <name type="scientific">Cannabis sativa</name>
    <name type="common">Hemp</name>
    <name type="synonym">Marijuana</name>
    <dbReference type="NCBI Taxonomy" id="3483"/>
    <lineage>
        <taxon>Eukaryota</taxon>
        <taxon>Viridiplantae</taxon>
        <taxon>Streptophyta</taxon>
        <taxon>Embryophyta</taxon>
        <taxon>Tracheophyta</taxon>
        <taxon>Spermatophyta</taxon>
        <taxon>Magnoliopsida</taxon>
        <taxon>eudicotyledons</taxon>
        <taxon>Gunneridae</taxon>
        <taxon>Pentapetalae</taxon>
        <taxon>rosids</taxon>
        <taxon>fabids</taxon>
        <taxon>Rosales</taxon>
        <taxon>Cannabaceae</taxon>
        <taxon>Cannabis</taxon>
    </lineage>
</organism>